<accession>A0A6M4MGS7</accession>
<proteinExistence type="predicted"/>
<protein>
    <submittedName>
        <fullName evidence="1">DUF4350 domain-containing protein</fullName>
    </submittedName>
</protein>
<organism evidence="1 2">
    <name type="scientific">Alteromonas pelagimontana</name>
    <dbReference type="NCBI Taxonomy" id="1858656"/>
    <lineage>
        <taxon>Bacteria</taxon>
        <taxon>Pseudomonadati</taxon>
        <taxon>Pseudomonadota</taxon>
        <taxon>Gammaproteobacteria</taxon>
        <taxon>Alteromonadales</taxon>
        <taxon>Alteromonadaceae</taxon>
        <taxon>Alteromonas/Salinimonas group</taxon>
        <taxon>Alteromonas</taxon>
    </lineage>
</organism>
<dbReference type="InterPro" id="IPR029062">
    <property type="entry name" value="Class_I_gatase-like"/>
</dbReference>
<sequence length="317" mass="34772">MKLVHSLIIFGFAIVLVACSDSSQQSDPDFRPKHRVAHFSPESSPLVLIDEAHNNFLTLSGRYKPFAQVLESDGFRVSSNDKAITENQLRQVDVLVIANALDRKRQDWLPPYGAALDDNEVEVVKSWISSGGSLFLVADHTPFPKAIDNLAHALGFQFINGHVGNVTFSKVNQSLAGHATTYSKETTNNIDEKSQPLFLESINNASSEILQVRSFGGSAFKAPEKAISLLNLGNRTTATEPKIPFQINSDTPRVPMSGWNQGAILELGKGRVAVFSEGMMFSSQLIKNTGQTIGLRSVGAEQNEEFLLNIMRWLADS</sequence>
<reference evidence="1 2" key="2">
    <citation type="submission" date="2020-04" db="EMBL/GenBank/DDBJ databases">
        <title>Complete genome sequence of Alteromonas pelagimontana 5.12T.</title>
        <authorList>
            <person name="Sinha R.K."/>
            <person name="Krishnan K.P."/>
            <person name="Kurian J.P."/>
        </authorList>
    </citation>
    <scope>NUCLEOTIDE SEQUENCE [LARGE SCALE GENOMIC DNA]</scope>
    <source>
        <strain evidence="1 2">5.12</strain>
    </source>
</reference>
<reference evidence="2" key="1">
    <citation type="submission" date="2014-12" db="EMBL/GenBank/DDBJ databases">
        <title>Complete genome sequence of a multi-drug resistant Klebsiella pneumoniae.</title>
        <authorList>
            <person name="Hua X."/>
            <person name="Chen Q."/>
            <person name="Li X."/>
            <person name="Feng Y."/>
            <person name="Ruan Z."/>
            <person name="Yu Y."/>
        </authorList>
    </citation>
    <scope>NUCLEOTIDE SEQUENCE [LARGE SCALE GENOMIC DNA]</scope>
    <source>
        <strain evidence="2">5.12</strain>
    </source>
</reference>
<keyword evidence="2" id="KW-1185">Reference proteome</keyword>
<evidence type="ECO:0000313" key="2">
    <source>
        <dbReference type="Proteomes" id="UP000219285"/>
    </source>
</evidence>
<dbReference type="OrthoDB" id="6397329at2"/>
<dbReference type="EMBL" id="CP052766">
    <property type="protein sequence ID" value="QJR82157.1"/>
    <property type="molecule type" value="Genomic_DNA"/>
</dbReference>
<dbReference type="AlphaFoldDB" id="A0A6M4MGS7"/>
<dbReference type="KEGG" id="apel:CA267_016065"/>
<dbReference type="Proteomes" id="UP000219285">
    <property type="component" value="Chromosome"/>
</dbReference>
<gene>
    <name evidence="1" type="ORF">CA267_016065</name>
</gene>
<evidence type="ECO:0000313" key="1">
    <source>
        <dbReference type="EMBL" id="QJR82157.1"/>
    </source>
</evidence>
<dbReference type="RefSeq" id="WP_075609848.1">
    <property type="nucleotide sequence ID" value="NZ_CP052766.1"/>
</dbReference>
<dbReference type="SUPFAM" id="SSF52317">
    <property type="entry name" value="Class I glutamine amidotransferase-like"/>
    <property type="match status" value="1"/>
</dbReference>
<name>A0A6M4MGS7_9ALTE</name>
<dbReference type="PROSITE" id="PS51257">
    <property type="entry name" value="PROKAR_LIPOPROTEIN"/>
    <property type="match status" value="1"/>
</dbReference>